<dbReference type="InterPro" id="IPR019531">
    <property type="entry name" value="Pmp4"/>
</dbReference>
<name>A0A9Q8Z621_CURCL</name>
<accession>A0A9Q8Z621</accession>
<dbReference type="VEuPathDB" id="FungiDB:yc1106_04281"/>
<feature type="region of interest" description="Disordered" evidence="1">
    <location>
        <begin position="745"/>
        <end position="785"/>
    </location>
</feature>
<feature type="compositionally biased region" description="Polar residues" evidence="1">
    <location>
        <begin position="255"/>
        <end position="274"/>
    </location>
</feature>
<keyword evidence="3" id="KW-1185">Reference proteome</keyword>
<evidence type="ECO:0000256" key="1">
    <source>
        <dbReference type="SAM" id="MobiDB-lite"/>
    </source>
</evidence>
<feature type="compositionally biased region" description="Basic and acidic residues" evidence="1">
    <location>
        <begin position="505"/>
        <end position="520"/>
    </location>
</feature>
<gene>
    <name evidence="2" type="ORF">yc1106_04281</name>
</gene>
<feature type="compositionally biased region" description="Basic and acidic residues" evidence="1">
    <location>
        <begin position="710"/>
        <end position="722"/>
    </location>
</feature>
<sequence>MLFLRHTSPTGKERQYDSFLAGLLGGYTVFGRTIHNSVSQQIVIYVAARVCLALAKLAVQPRQQLANGAAGAKHHHHHHSGGSGWELFGNGDLRKTLVRNGWPAFASLSWALVMYIFRWHPESVQSSLRSITDLLHSPVMYEREEGNDLPNQTNMRTLSPDPDRPPQYNARNCGYDCGYGCKKEKGGGAESDEETAVGDDENVPSDSETQNEDSQESEDLSTSLLSSRTAASDGTGLQLSSSQEESEDTSLSTVVEPNSSGNHTPVPTNGSARSLSPIPWIIMPVASPLPIEYYFLQTPLRLSPQYEDCRGDPASHLVVPDRSRLSYMMEQLARDKMATAAPPRRFKPEPIETTVSSSKDKTKEEHVEAPKPRRFAPQPIETTTSSSKARRRFAPEPFETTTSSSKLSRRFVPEPIETTTISSKGNRRFAPQPVETTTRTNRRFAPQPIETSTRSSRQRFARDWAEQTSPTDKFKTNPLETAPRKPPVKRFRPQLIETAQRHRRAGDDEPVLHPQDKTEASPDSVMSARKARILGIPPTPPVNTPVYDLSSNPLFLEIQRNASPLGRRRSYFSSSQHSFRVPDLDPIESSESEASSPPSPTESPPYKPDHSFMYKEATRRRESADGTSGGYLLELAAKAAEKQLREQALAAFPNSDFHEPVSHYVDRDTEESEPSITEAKPQPEPERKPSFTVVNWELEAMRKYQAEQNARKENPKATEHMKPAFNPFGNPVGFIDAATARKFAKERRDPELERQRREARPPMLGQDIKFPRCESPEPSRFDPTQGCDAVRTAMCYLSEQSKAASEKGESLWCGQGNGRQTSTTPSLWSNANSRASSTHGLWGGFCVNGGDKSPRGPTGLLTPHADKPNPMSPCPTPSTSLLPPTPPASSSGATFGSSDIAGIDEKLAVEQSIEEEFGDDFVTQVYNYLSLGYPSMARPFDEELSKISNIPISELRQDDHLASSRGYIRLGKDGNLKDTEITEETCMRWRALRIYIKEWARQHPNMSAEEELTSSCHGAAVRRGSWAH</sequence>
<feature type="compositionally biased region" description="Acidic residues" evidence="1">
    <location>
        <begin position="190"/>
        <end position="219"/>
    </location>
</feature>
<protein>
    <submittedName>
        <fullName evidence="2">Uncharacterized protein</fullName>
    </submittedName>
</protein>
<reference evidence="2" key="1">
    <citation type="submission" date="2021-12" db="EMBL/GenBank/DDBJ databases">
        <title>Curvularia clavata genome.</title>
        <authorList>
            <person name="Cao Y."/>
        </authorList>
    </citation>
    <scope>NUCLEOTIDE SEQUENCE</scope>
    <source>
        <strain evidence="2">Yc1106</strain>
    </source>
</reference>
<feature type="region of interest" description="Disordered" evidence="1">
    <location>
        <begin position="143"/>
        <end position="169"/>
    </location>
</feature>
<dbReference type="Proteomes" id="UP001056012">
    <property type="component" value="Chromosome 3"/>
</dbReference>
<dbReference type="EMBL" id="CP089276">
    <property type="protein sequence ID" value="USP77007.1"/>
    <property type="molecule type" value="Genomic_DNA"/>
</dbReference>
<dbReference type="OrthoDB" id="4716584at2759"/>
<feature type="region of interest" description="Disordered" evidence="1">
    <location>
        <begin position="572"/>
        <end position="610"/>
    </location>
</feature>
<feature type="compositionally biased region" description="Basic and acidic residues" evidence="1">
    <location>
        <begin position="769"/>
        <end position="780"/>
    </location>
</feature>
<feature type="compositionally biased region" description="Low complexity" evidence="1">
    <location>
        <begin position="220"/>
        <end position="253"/>
    </location>
</feature>
<dbReference type="GO" id="GO:0005778">
    <property type="term" value="C:peroxisomal membrane"/>
    <property type="evidence" value="ECO:0007669"/>
    <property type="project" value="TreeGrafter"/>
</dbReference>
<feature type="compositionally biased region" description="Pro residues" evidence="1">
    <location>
        <begin position="597"/>
        <end position="606"/>
    </location>
</feature>
<feature type="compositionally biased region" description="Basic and acidic residues" evidence="1">
    <location>
        <begin position="358"/>
        <end position="371"/>
    </location>
</feature>
<evidence type="ECO:0000313" key="3">
    <source>
        <dbReference type="Proteomes" id="UP001056012"/>
    </source>
</evidence>
<organism evidence="2 3">
    <name type="scientific">Curvularia clavata</name>
    <dbReference type="NCBI Taxonomy" id="95742"/>
    <lineage>
        <taxon>Eukaryota</taxon>
        <taxon>Fungi</taxon>
        <taxon>Dikarya</taxon>
        <taxon>Ascomycota</taxon>
        <taxon>Pezizomycotina</taxon>
        <taxon>Dothideomycetes</taxon>
        <taxon>Pleosporomycetidae</taxon>
        <taxon>Pleosporales</taxon>
        <taxon>Pleosporineae</taxon>
        <taxon>Pleosporaceae</taxon>
        <taxon>Curvularia</taxon>
    </lineage>
</organism>
<feature type="region of interest" description="Disordered" evidence="1">
    <location>
        <begin position="184"/>
        <end position="275"/>
    </location>
</feature>
<proteinExistence type="predicted"/>
<dbReference type="AlphaFoldDB" id="A0A9Q8Z621"/>
<evidence type="ECO:0000313" key="2">
    <source>
        <dbReference type="EMBL" id="USP77007.1"/>
    </source>
</evidence>
<feature type="region of interest" description="Disordered" evidence="1">
    <location>
        <begin position="337"/>
        <end position="524"/>
    </location>
</feature>
<feature type="compositionally biased region" description="Basic and acidic residues" evidence="1">
    <location>
        <begin position="656"/>
        <end position="667"/>
    </location>
</feature>
<dbReference type="PANTHER" id="PTHR15460:SF3">
    <property type="entry name" value="PEROXISOMAL MEMBRANE PROTEIN 4"/>
    <property type="match status" value="1"/>
</dbReference>
<feature type="region of interest" description="Disordered" evidence="1">
    <location>
        <begin position="651"/>
        <end position="689"/>
    </location>
</feature>
<dbReference type="PANTHER" id="PTHR15460">
    <property type="entry name" value="PEROXISOMAL MEMBRANE PROTEIN 4"/>
    <property type="match status" value="1"/>
</dbReference>
<feature type="region of interest" description="Disordered" evidence="1">
    <location>
        <begin position="710"/>
        <end position="730"/>
    </location>
</feature>
<feature type="region of interest" description="Disordered" evidence="1">
    <location>
        <begin position="847"/>
        <end position="894"/>
    </location>
</feature>
<feature type="compositionally biased region" description="Basic and acidic residues" evidence="1">
    <location>
        <begin position="746"/>
        <end position="760"/>
    </location>
</feature>